<dbReference type="AlphaFoldDB" id="A0A9Q0GZ02"/>
<keyword evidence="2" id="KW-1185">Reference proteome</keyword>
<evidence type="ECO:0000313" key="1">
    <source>
        <dbReference type="EMBL" id="KAJ4956796.1"/>
    </source>
</evidence>
<name>A0A9Q0GZ02_9MAGN</name>
<protein>
    <submittedName>
        <fullName evidence="1">Uncharacterized protein</fullName>
    </submittedName>
</protein>
<dbReference type="EMBL" id="JAMYWD010000011">
    <property type="protein sequence ID" value="KAJ4956796.1"/>
    <property type="molecule type" value="Genomic_DNA"/>
</dbReference>
<sequence length="118" mass="13784">MIVFRDIDTLNNSLLSEKNAKENRVEPITRDGVIVVGKVEGIVGGDGELWFSHFGNTSSSRTLIHTKRTMPRRTVWNHYRGWNQRCRQRRRGLTCDEELQWKIRMSHKGKGNHALRLK</sequence>
<comment type="caution">
    <text evidence="1">The sequence shown here is derived from an EMBL/GenBank/DDBJ whole genome shotgun (WGS) entry which is preliminary data.</text>
</comment>
<evidence type="ECO:0000313" key="2">
    <source>
        <dbReference type="Proteomes" id="UP001141806"/>
    </source>
</evidence>
<organism evidence="1 2">
    <name type="scientific">Protea cynaroides</name>
    <dbReference type="NCBI Taxonomy" id="273540"/>
    <lineage>
        <taxon>Eukaryota</taxon>
        <taxon>Viridiplantae</taxon>
        <taxon>Streptophyta</taxon>
        <taxon>Embryophyta</taxon>
        <taxon>Tracheophyta</taxon>
        <taxon>Spermatophyta</taxon>
        <taxon>Magnoliopsida</taxon>
        <taxon>Proteales</taxon>
        <taxon>Proteaceae</taxon>
        <taxon>Protea</taxon>
    </lineage>
</organism>
<proteinExistence type="predicted"/>
<dbReference type="Proteomes" id="UP001141806">
    <property type="component" value="Unassembled WGS sequence"/>
</dbReference>
<accession>A0A9Q0GZ02</accession>
<reference evidence="1" key="1">
    <citation type="journal article" date="2023" name="Plant J.">
        <title>The genome of the king protea, Protea cynaroides.</title>
        <authorList>
            <person name="Chang J."/>
            <person name="Duong T.A."/>
            <person name="Schoeman C."/>
            <person name="Ma X."/>
            <person name="Roodt D."/>
            <person name="Barker N."/>
            <person name="Li Z."/>
            <person name="Van de Peer Y."/>
            <person name="Mizrachi E."/>
        </authorList>
    </citation>
    <scope>NUCLEOTIDE SEQUENCE</scope>
    <source>
        <tissue evidence="1">Young leaves</tissue>
    </source>
</reference>
<gene>
    <name evidence="1" type="ORF">NE237_013579</name>
</gene>